<evidence type="ECO:0008006" key="4">
    <source>
        <dbReference type="Google" id="ProtNLM"/>
    </source>
</evidence>
<dbReference type="EMBL" id="JAJGCB010000004">
    <property type="protein sequence ID" value="KAJ8993260.1"/>
    <property type="molecule type" value="Genomic_DNA"/>
</dbReference>
<feature type="compositionally biased region" description="Low complexity" evidence="1">
    <location>
        <begin position="1"/>
        <end position="20"/>
    </location>
</feature>
<organism evidence="2 3">
    <name type="scientific">Exophiala dermatitidis</name>
    <name type="common">Black yeast-like fungus</name>
    <name type="synonym">Wangiella dermatitidis</name>
    <dbReference type="NCBI Taxonomy" id="5970"/>
    <lineage>
        <taxon>Eukaryota</taxon>
        <taxon>Fungi</taxon>
        <taxon>Dikarya</taxon>
        <taxon>Ascomycota</taxon>
        <taxon>Pezizomycotina</taxon>
        <taxon>Eurotiomycetes</taxon>
        <taxon>Chaetothyriomycetidae</taxon>
        <taxon>Chaetothyriales</taxon>
        <taxon>Herpotrichiellaceae</taxon>
        <taxon>Exophiala</taxon>
    </lineage>
</organism>
<gene>
    <name evidence="2" type="ORF">HRR80_003285</name>
</gene>
<feature type="compositionally biased region" description="Basic and acidic residues" evidence="1">
    <location>
        <begin position="556"/>
        <end position="565"/>
    </location>
</feature>
<accession>A0AAN6EX24</accession>
<protein>
    <recommendedName>
        <fullName evidence="4">Protein kinase domain-containing protein</fullName>
    </recommendedName>
</protein>
<name>A0AAN6EX24_EXODE</name>
<evidence type="ECO:0000313" key="3">
    <source>
        <dbReference type="Proteomes" id="UP001161757"/>
    </source>
</evidence>
<feature type="region of interest" description="Disordered" evidence="1">
    <location>
        <begin position="553"/>
        <end position="573"/>
    </location>
</feature>
<dbReference type="Proteomes" id="UP001161757">
    <property type="component" value="Unassembled WGS sequence"/>
</dbReference>
<evidence type="ECO:0000313" key="2">
    <source>
        <dbReference type="EMBL" id="KAJ8993260.1"/>
    </source>
</evidence>
<proteinExistence type="predicted"/>
<dbReference type="AlphaFoldDB" id="A0AAN6EX24"/>
<sequence>MASLTTDSVTTSSDSSSISLGGRGEKEDALNPFDAIVPQLWDANEYSPGSAILMESSTSQKVIPLQLGSHLGSSAACVFVATSDAISSNNPIVVKIFDPRHARNLRSQYGLEPFCEEAAREFKEFIRAGDFARLQNRLSQPLADILPPSVLPKDRYPIMPHRPWLFGDVFEDAMQDPEVCDLLVSHEAIPRHPRRVDREAFIWIKATHMFLHEAQMFTCYHEGLEPGSAQAPQLLDRLHTTPTFLRDLPESHTNSLQIPQIHAVAMTYIQGYTLAKVEESIIHRDYSEPTAEHAAVLEILPKTPEAALQLLRSAQSLLCQPMQNGLQFCDLREENIMLGMLDSDRHINDENGQARPLPGLYFSWIDMGSFQLLSTKAELCPTTSTCPFSIETYLARFPRNADTYSESVLFQSVALTILKGGLNTQIKDSFRLRRYSHYVDGYDPATLFEDTVKWRVIMESACLPSLMPGPGPGPALPAAILQRVIEIVRGVISQETATDRSRLSHARAVMKLFRILSASPGCPDGQEKETENAEKAAAERFISLLDTVVEQYPPVREGEDNKSENKAGSTTSTERFVRVWDSDKGAYNTIRPGDDGWDDDDAIDWTCEKTAVDPPTVEQIHRVLCSRPDLNIFGKFWFTEEIMGLNLDSVLSELQVRMDRVRNVDIDMEAIRLRLARACL</sequence>
<evidence type="ECO:0000256" key="1">
    <source>
        <dbReference type="SAM" id="MobiDB-lite"/>
    </source>
</evidence>
<reference evidence="2" key="1">
    <citation type="submission" date="2023-01" db="EMBL/GenBank/DDBJ databases">
        <title>Exophiala dermititidis isolated from Cystic Fibrosis Patient.</title>
        <authorList>
            <person name="Kurbessoian T."/>
            <person name="Crocker A."/>
            <person name="Murante D."/>
            <person name="Hogan D.A."/>
            <person name="Stajich J.E."/>
        </authorList>
    </citation>
    <scope>NUCLEOTIDE SEQUENCE</scope>
    <source>
        <strain evidence="2">Ex8</strain>
    </source>
</reference>
<feature type="region of interest" description="Disordered" evidence="1">
    <location>
        <begin position="1"/>
        <end position="25"/>
    </location>
</feature>
<comment type="caution">
    <text evidence="2">The sequence shown here is derived from an EMBL/GenBank/DDBJ whole genome shotgun (WGS) entry which is preliminary data.</text>
</comment>